<dbReference type="PANTHER" id="PTHR31128:SF9">
    <property type="entry name" value="DUF3444 DOMAIN-CONTAINING PROTEIN-RELATED"/>
    <property type="match status" value="1"/>
</dbReference>
<dbReference type="EMBL" id="JAVFWL010000004">
    <property type="protein sequence ID" value="KAK6750756.1"/>
    <property type="molecule type" value="Genomic_DNA"/>
</dbReference>
<evidence type="ECO:0000313" key="2">
    <source>
        <dbReference type="EMBL" id="KAK6750756.1"/>
    </source>
</evidence>
<gene>
    <name evidence="2" type="primary">Necator_chrIV.g15912</name>
    <name evidence="2" type="ORF">RB195_002617</name>
</gene>
<feature type="compositionally biased region" description="Basic and acidic residues" evidence="1">
    <location>
        <begin position="208"/>
        <end position="222"/>
    </location>
</feature>
<evidence type="ECO:0000313" key="3">
    <source>
        <dbReference type="Proteomes" id="UP001303046"/>
    </source>
</evidence>
<accession>A0ABR1DJW1</accession>
<evidence type="ECO:0000256" key="1">
    <source>
        <dbReference type="SAM" id="MobiDB-lite"/>
    </source>
</evidence>
<feature type="compositionally biased region" description="Basic and acidic residues" evidence="1">
    <location>
        <begin position="75"/>
        <end position="86"/>
    </location>
</feature>
<comment type="caution">
    <text evidence="2">The sequence shown here is derived from an EMBL/GenBank/DDBJ whole genome shotgun (WGS) entry which is preliminary data.</text>
</comment>
<feature type="compositionally biased region" description="Basic and acidic residues" evidence="1">
    <location>
        <begin position="97"/>
        <end position="200"/>
    </location>
</feature>
<reference evidence="2 3" key="1">
    <citation type="submission" date="2023-08" db="EMBL/GenBank/DDBJ databases">
        <title>A Necator americanus chromosomal reference genome.</title>
        <authorList>
            <person name="Ilik V."/>
            <person name="Petrzelkova K.J."/>
            <person name="Pardy F."/>
            <person name="Fuh T."/>
            <person name="Niatou-Singa F.S."/>
            <person name="Gouil Q."/>
            <person name="Baker L."/>
            <person name="Ritchie M.E."/>
            <person name="Jex A.R."/>
            <person name="Gazzola D."/>
            <person name="Li H."/>
            <person name="Toshio Fujiwara R."/>
            <person name="Zhan B."/>
            <person name="Aroian R.V."/>
            <person name="Pafco B."/>
            <person name="Schwarz E.M."/>
        </authorList>
    </citation>
    <scope>NUCLEOTIDE SEQUENCE [LARGE SCALE GENOMIC DNA]</scope>
    <source>
        <strain evidence="2 3">Aroian</strain>
        <tissue evidence="2">Whole animal</tissue>
    </source>
</reference>
<feature type="compositionally biased region" description="Basic residues" evidence="1">
    <location>
        <begin position="273"/>
        <end position="289"/>
    </location>
</feature>
<dbReference type="PANTHER" id="PTHR31128">
    <property type="entry name" value="PROTEIN CBR-CLEC-135-RELATED"/>
    <property type="match status" value="1"/>
</dbReference>
<protein>
    <submittedName>
        <fullName evidence="2">Uncharacterized protein</fullName>
    </submittedName>
</protein>
<feature type="compositionally biased region" description="Basic residues" evidence="1">
    <location>
        <begin position="87"/>
        <end position="96"/>
    </location>
</feature>
<name>A0ABR1DJW1_NECAM</name>
<sequence>MESECPTPYNSIYVPVKRRDIVCCKHGTPCEIAQNQKEGELNGEDNVSDQYVNLVDTKKDAKKSRDEVIQSLAAKLRELENKDPRRKEKRRSRHRRAREERRREEERVKKREEEIEEGEQSRHEDVFVVKDDKKSGRGKQESSKKRLEGEERRDESSSKRSKEDRDDKGKRKRDLDISRRREEGSRRKDDERRSDSESSSRKVRKQHKRDEHAHVRLEERSPPRSPTARKSLPEKSRAQQGKTKKFDSKSSSDFSPSVSRGLVCDLDVSQSTKNRRKRERREKRRRERREHREAHADDRQMFESIRNIMPREDEAAHVKRSDEEKEKHVQGSSAFQHQQPLNGTAKSVYIGVCNFAKAEEQVEKRSDFRVYHQLAHRPLLDDLEQELPLIVVYKTANGSFRHYPIRRRKVGSSSYYYVDYGDPKVQAHASLDHLVRYYQINAQRHPNNRQYADQFPWWEVHL</sequence>
<feature type="region of interest" description="Disordered" evidence="1">
    <location>
        <begin position="75"/>
        <end position="338"/>
    </location>
</feature>
<keyword evidence="3" id="KW-1185">Reference proteome</keyword>
<feature type="compositionally biased region" description="Basic and acidic residues" evidence="1">
    <location>
        <begin position="309"/>
        <end position="329"/>
    </location>
</feature>
<dbReference type="Proteomes" id="UP001303046">
    <property type="component" value="Unassembled WGS sequence"/>
</dbReference>
<feature type="compositionally biased region" description="Basic and acidic residues" evidence="1">
    <location>
        <begin position="290"/>
        <end position="301"/>
    </location>
</feature>
<organism evidence="2 3">
    <name type="scientific">Necator americanus</name>
    <name type="common">Human hookworm</name>
    <dbReference type="NCBI Taxonomy" id="51031"/>
    <lineage>
        <taxon>Eukaryota</taxon>
        <taxon>Metazoa</taxon>
        <taxon>Ecdysozoa</taxon>
        <taxon>Nematoda</taxon>
        <taxon>Chromadorea</taxon>
        <taxon>Rhabditida</taxon>
        <taxon>Rhabditina</taxon>
        <taxon>Rhabditomorpha</taxon>
        <taxon>Strongyloidea</taxon>
        <taxon>Ancylostomatidae</taxon>
        <taxon>Bunostominae</taxon>
        <taxon>Necator</taxon>
    </lineage>
</organism>
<proteinExistence type="predicted"/>